<reference evidence="2" key="1">
    <citation type="journal article" date="2019" name="bioRxiv">
        <title>The Genome of the Zebra Mussel, Dreissena polymorpha: A Resource for Invasive Species Research.</title>
        <authorList>
            <person name="McCartney M.A."/>
            <person name="Auch B."/>
            <person name="Kono T."/>
            <person name="Mallez S."/>
            <person name="Zhang Y."/>
            <person name="Obille A."/>
            <person name="Becker A."/>
            <person name="Abrahante J.E."/>
            <person name="Garbe J."/>
            <person name="Badalamenti J.P."/>
            <person name="Herman A."/>
            <person name="Mangelson H."/>
            <person name="Liachko I."/>
            <person name="Sullivan S."/>
            <person name="Sone E.D."/>
            <person name="Koren S."/>
            <person name="Silverstein K.A.T."/>
            <person name="Beckman K.B."/>
            <person name="Gohl D.M."/>
        </authorList>
    </citation>
    <scope>NUCLEOTIDE SEQUENCE</scope>
    <source>
        <strain evidence="2">Duluth1</strain>
        <tissue evidence="2">Whole animal</tissue>
    </source>
</reference>
<name>A0A9D4KTT8_DREPO</name>
<evidence type="ECO:0000313" key="3">
    <source>
        <dbReference type="Proteomes" id="UP000828390"/>
    </source>
</evidence>
<dbReference type="PANTHER" id="PTHR10697:SF1">
    <property type="entry name" value="MAMMALIAN EPENDYMIN-RELATED PROTEIN 1"/>
    <property type="match status" value="1"/>
</dbReference>
<reference evidence="2" key="2">
    <citation type="submission" date="2020-11" db="EMBL/GenBank/DDBJ databases">
        <authorList>
            <person name="McCartney M.A."/>
            <person name="Auch B."/>
            <person name="Kono T."/>
            <person name="Mallez S."/>
            <person name="Becker A."/>
            <person name="Gohl D.M."/>
            <person name="Silverstein K.A.T."/>
            <person name="Koren S."/>
            <person name="Bechman K.B."/>
            <person name="Herman A."/>
            <person name="Abrahante J.E."/>
            <person name="Garbe J."/>
        </authorList>
    </citation>
    <scope>NUCLEOTIDE SEQUENCE</scope>
    <source>
        <strain evidence="2">Duluth1</strain>
        <tissue evidence="2">Whole animal</tissue>
    </source>
</reference>
<evidence type="ECO:0008006" key="4">
    <source>
        <dbReference type="Google" id="ProtNLM"/>
    </source>
</evidence>
<dbReference type="EMBL" id="JAIWYP010000003">
    <property type="protein sequence ID" value="KAH3845977.1"/>
    <property type="molecule type" value="Genomic_DNA"/>
</dbReference>
<feature type="chain" id="PRO_5039337717" description="Mammalian ependymin-related protein 1" evidence="1">
    <location>
        <begin position="17"/>
        <end position="150"/>
    </location>
</feature>
<dbReference type="Proteomes" id="UP000828390">
    <property type="component" value="Unassembled WGS sequence"/>
</dbReference>
<sequence length="150" mass="17107">MKAVCALLALVTYCAAQTPTPCESPKQWEGRLYRSDRTHNTNVLAKISYDEVNQRGRIIEEVQEGSTQSFYDVLFIHSVNKEYRLDLKTRKCNVTNLDRPFRPMGVPPFARFLFEATIGAAGFPGESLIAQTWDGEFEDKCKRSNIVLRL</sequence>
<comment type="caution">
    <text evidence="2">The sequence shown here is derived from an EMBL/GenBank/DDBJ whole genome shotgun (WGS) entry which is preliminary data.</text>
</comment>
<dbReference type="Pfam" id="PF00811">
    <property type="entry name" value="Ependymin"/>
    <property type="match status" value="1"/>
</dbReference>
<protein>
    <recommendedName>
        <fullName evidence="4">Mammalian ependymin-related protein 1</fullName>
    </recommendedName>
</protein>
<dbReference type="AlphaFoldDB" id="A0A9D4KTT8"/>
<dbReference type="GO" id="GO:0005509">
    <property type="term" value="F:calcium ion binding"/>
    <property type="evidence" value="ECO:0007669"/>
    <property type="project" value="InterPro"/>
</dbReference>
<dbReference type="InterPro" id="IPR001299">
    <property type="entry name" value="Ependymin"/>
</dbReference>
<gene>
    <name evidence="2" type="ORF">DPMN_088272</name>
</gene>
<feature type="signal peptide" evidence="1">
    <location>
        <begin position="1"/>
        <end position="16"/>
    </location>
</feature>
<dbReference type="GO" id="GO:0005576">
    <property type="term" value="C:extracellular region"/>
    <property type="evidence" value="ECO:0007669"/>
    <property type="project" value="InterPro"/>
</dbReference>
<proteinExistence type="predicted"/>
<organism evidence="2 3">
    <name type="scientific">Dreissena polymorpha</name>
    <name type="common">Zebra mussel</name>
    <name type="synonym">Mytilus polymorpha</name>
    <dbReference type="NCBI Taxonomy" id="45954"/>
    <lineage>
        <taxon>Eukaryota</taxon>
        <taxon>Metazoa</taxon>
        <taxon>Spiralia</taxon>
        <taxon>Lophotrochozoa</taxon>
        <taxon>Mollusca</taxon>
        <taxon>Bivalvia</taxon>
        <taxon>Autobranchia</taxon>
        <taxon>Heteroconchia</taxon>
        <taxon>Euheterodonta</taxon>
        <taxon>Imparidentia</taxon>
        <taxon>Neoheterodontei</taxon>
        <taxon>Myida</taxon>
        <taxon>Dreissenoidea</taxon>
        <taxon>Dreissenidae</taxon>
        <taxon>Dreissena</taxon>
    </lineage>
</organism>
<evidence type="ECO:0000313" key="2">
    <source>
        <dbReference type="EMBL" id="KAH3845977.1"/>
    </source>
</evidence>
<dbReference type="GO" id="GO:0005764">
    <property type="term" value="C:lysosome"/>
    <property type="evidence" value="ECO:0007669"/>
    <property type="project" value="TreeGrafter"/>
</dbReference>
<dbReference type="GO" id="GO:0007160">
    <property type="term" value="P:cell-matrix adhesion"/>
    <property type="evidence" value="ECO:0007669"/>
    <property type="project" value="InterPro"/>
</dbReference>
<dbReference type="PANTHER" id="PTHR10697">
    <property type="entry name" value="MAMMALIAN EPENDYMIN-RELATED PROTEIN 1"/>
    <property type="match status" value="1"/>
</dbReference>
<keyword evidence="1" id="KW-0732">Signal</keyword>
<keyword evidence="3" id="KW-1185">Reference proteome</keyword>
<evidence type="ECO:0000256" key="1">
    <source>
        <dbReference type="SAM" id="SignalP"/>
    </source>
</evidence>
<accession>A0A9D4KTT8</accession>